<proteinExistence type="predicted"/>
<dbReference type="Pfam" id="PF00590">
    <property type="entry name" value="TP_methylase"/>
    <property type="match status" value="1"/>
</dbReference>
<dbReference type="GO" id="GO:0032259">
    <property type="term" value="P:methylation"/>
    <property type="evidence" value="ECO:0007669"/>
    <property type="project" value="UniProtKB-KW"/>
</dbReference>
<dbReference type="PANTHER" id="PTHR43467">
    <property type="entry name" value="COBALT-PRECORRIN-2 C(20)-METHYLTRANSFERASE"/>
    <property type="match status" value="1"/>
</dbReference>
<evidence type="ECO:0000256" key="1">
    <source>
        <dbReference type="ARBA" id="ARBA00004953"/>
    </source>
</evidence>
<dbReference type="RefSeq" id="WP_187742835.1">
    <property type="nucleotide sequence ID" value="NZ_CP060825.1"/>
</dbReference>
<dbReference type="GO" id="GO:0009236">
    <property type="term" value="P:cobalamin biosynthetic process"/>
    <property type="evidence" value="ECO:0007669"/>
    <property type="project" value="UniProtKB-KW"/>
</dbReference>
<dbReference type="KEGG" id="sgj:IAG43_24430"/>
<dbReference type="NCBIfam" id="TIGR02434">
    <property type="entry name" value="CobF"/>
    <property type="match status" value="1"/>
</dbReference>
<dbReference type="SUPFAM" id="SSF53790">
    <property type="entry name" value="Tetrapyrrole methylase"/>
    <property type="match status" value="1"/>
</dbReference>
<reference evidence="8 9" key="1">
    <citation type="submission" date="2020-08" db="EMBL/GenBank/DDBJ databases">
        <title>A novel species.</title>
        <authorList>
            <person name="Gao J."/>
        </authorList>
    </citation>
    <scope>NUCLEOTIDE SEQUENCE [LARGE SCALE GENOMIC DNA]</scope>
    <source>
        <strain evidence="8 9">CRPJ-33</strain>
    </source>
</reference>
<accession>A0A7H0HZ05</accession>
<dbReference type="Gene3D" id="3.40.1010.10">
    <property type="entry name" value="Cobalt-precorrin-4 Transmethylase, Domain 1"/>
    <property type="match status" value="1"/>
</dbReference>
<dbReference type="PANTHER" id="PTHR43467:SF1">
    <property type="entry name" value="PRECORRIN-6A SYNTHASE [DEACETYLATING]"/>
    <property type="match status" value="1"/>
</dbReference>
<dbReference type="InterPro" id="IPR000878">
    <property type="entry name" value="4pyrrol_Mease"/>
</dbReference>
<feature type="region of interest" description="Disordered" evidence="6">
    <location>
        <begin position="261"/>
        <end position="283"/>
    </location>
</feature>
<evidence type="ECO:0000313" key="9">
    <source>
        <dbReference type="Proteomes" id="UP000516230"/>
    </source>
</evidence>
<protein>
    <submittedName>
        <fullName evidence="8">Precorrin-6A synthase (Deacetylating)</fullName>
        <ecNumber evidence="8">2.1.1.152</ecNumber>
    </submittedName>
</protein>
<evidence type="ECO:0000256" key="2">
    <source>
        <dbReference type="ARBA" id="ARBA00022573"/>
    </source>
</evidence>
<dbReference type="InterPro" id="IPR014777">
    <property type="entry name" value="4pyrrole_Mease_sub1"/>
</dbReference>
<keyword evidence="9" id="KW-1185">Reference proteome</keyword>
<dbReference type="InterPro" id="IPR012797">
    <property type="entry name" value="CobF"/>
</dbReference>
<evidence type="ECO:0000256" key="4">
    <source>
        <dbReference type="ARBA" id="ARBA00022679"/>
    </source>
</evidence>
<evidence type="ECO:0000259" key="7">
    <source>
        <dbReference type="Pfam" id="PF00590"/>
    </source>
</evidence>
<keyword evidence="4 8" id="KW-0808">Transferase</keyword>
<keyword evidence="3 8" id="KW-0489">Methyltransferase</keyword>
<evidence type="ECO:0000256" key="3">
    <source>
        <dbReference type="ARBA" id="ARBA00022603"/>
    </source>
</evidence>
<dbReference type="Proteomes" id="UP000516230">
    <property type="component" value="Chromosome"/>
</dbReference>
<comment type="pathway">
    <text evidence="1">Cofactor biosynthesis; adenosylcobalamin biosynthesis.</text>
</comment>
<dbReference type="EMBL" id="CP060825">
    <property type="protein sequence ID" value="QNP65771.1"/>
    <property type="molecule type" value="Genomic_DNA"/>
</dbReference>
<sequence length="283" mass="31168">MDGRTRHLAVIGIGSGDPDHLTLGAVKALRATDVFFILDKGREKDSLVRLRRDMLDEHVTGPFRVVEADDPWRDRSQDRPSAYTQAVHDWRRRRADVCERLILDELAPGERGAFLVWGDPSLYDSTLAVLEDITARGNVAFSYEVIPGISSVSALAARHRISLNRVGRPLHITPGRRLLGTLESVGNEDSDIVVMLDAHESFQHFDADGTWIHWGAYIGTPDEILIAGPLGEVADDIRRARAKARAAHGWIMDTYLLRPRSDHTAAPGAQPSGRGSHGGEPPS</sequence>
<evidence type="ECO:0000313" key="8">
    <source>
        <dbReference type="EMBL" id="QNP65771.1"/>
    </source>
</evidence>
<organism evidence="8 9">
    <name type="scientific">Streptomyces genisteinicus</name>
    <dbReference type="NCBI Taxonomy" id="2768068"/>
    <lineage>
        <taxon>Bacteria</taxon>
        <taxon>Bacillati</taxon>
        <taxon>Actinomycetota</taxon>
        <taxon>Actinomycetes</taxon>
        <taxon>Kitasatosporales</taxon>
        <taxon>Streptomycetaceae</taxon>
        <taxon>Streptomyces</taxon>
    </lineage>
</organism>
<gene>
    <name evidence="8" type="ORF">IAG43_24430</name>
</gene>
<dbReference type="EC" id="2.1.1.152" evidence="8"/>
<keyword evidence="2" id="KW-0169">Cobalamin biosynthesis</keyword>
<evidence type="ECO:0000256" key="5">
    <source>
        <dbReference type="ARBA" id="ARBA00022691"/>
    </source>
</evidence>
<dbReference type="GO" id="GO:0043819">
    <property type="term" value="F:precorrin-6A synthase (deacetylating) activity"/>
    <property type="evidence" value="ECO:0007669"/>
    <property type="project" value="UniProtKB-EC"/>
</dbReference>
<dbReference type="CDD" id="cd11643">
    <property type="entry name" value="Precorrin-6A-synthase"/>
    <property type="match status" value="1"/>
</dbReference>
<name>A0A7H0HZ05_9ACTN</name>
<dbReference type="Gene3D" id="3.30.950.10">
    <property type="entry name" value="Methyltransferase, Cobalt-precorrin-4 Transmethylase, Domain 2"/>
    <property type="match status" value="1"/>
</dbReference>
<dbReference type="PIRSF" id="PIRSF036525">
    <property type="entry name" value="CobF"/>
    <property type="match status" value="1"/>
</dbReference>
<feature type="domain" description="Tetrapyrrole methylase" evidence="7">
    <location>
        <begin position="8"/>
        <end position="233"/>
    </location>
</feature>
<dbReference type="InterPro" id="IPR035996">
    <property type="entry name" value="4pyrrol_Methylase_sf"/>
</dbReference>
<evidence type="ECO:0000256" key="6">
    <source>
        <dbReference type="SAM" id="MobiDB-lite"/>
    </source>
</evidence>
<dbReference type="InterPro" id="IPR014776">
    <property type="entry name" value="4pyrrole_Mease_sub2"/>
</dbReference>
<dbReference type="AlphaFoldDB" id="A0A7H0HZ05"/>
<keyword evidence="5" id="KW-0949">S-adenosyl-L-methionine</keyword>